<dbReference type="GO" id="GO:0006633">
    <property type="term" value="P:fatty acid biosynthetic process"/>
    <property type="evidence" value="ECO:0007669"/>
    <property type="project" value="UniProtKB-KW"/>
</dbReference>
<evidence type="ECO:0000256" key="9">
    <source>
        <dbReference type="ARBA" id="ARBA00023098"/>
    </source>
</evidence>
<dbReference type="Gramene" id="OE9A009273T2">
    <property type="protein sequence ID" value="OE9A009273C2"/>
    <property type="gene ID" value="OE9A009273"/>
</dbReference>
<feature type="compositionally biased region" description="Basic and acidic residues" evidence="12">
    <location>
        <begin position="239"/>
        <end position="261"/>
    </location>
</feature>
<feature type="domain" description="PLAT" evidence="13">
    <location>
        <begin position="42"/>
        <end position="176"/>
    </location>
</feature>
<keyword evidence="5" id="KW-0925">Oxylipin biosynthesis</keyword>
<dbReference type="AlphaFoldDB" id="A0A8S0TTV5"/>
<keyword evidence="8" id="KW-0560">Oxidoreductase</keyword>
<dbReference type="InterPro" id="IPR001246">
    <property type="entry name" value="LipOase_plant"/>
</dbReference>
<dbReference type="FunFam" id="4.10.375.10:FF:000001">
    <property type="entry name" value="Lipoxygenase"/>
    <property type="match status" value="1"/>
</dbReference>
<feature type="domain" description="Lipoxygenase" evidence="14">
    <location>
        <begin position="179"/>
        <end position="440"/>
    </location>
</feature>
<reference evidence="15 16" key="1">
    <citation type="submission" date="2019-12" db="EMBL/GenBank/DDBJ databases">
        <authorList>
            <person name="Alioto T."/>
            <person name="Alioto T."/>
            <person name="Gomez Garrido J."/>
        </authorList>
    </citation>
    <scope>NUCLEOTIDE SEQUENCE [LARGE SCALE GENOMIC DNA]</scope>
</reference>
<dbReference type="Gene3D" id="4.10.375.10">
    <property type="entry name" value="Lipoxygenase-1, Domain 2"/>
    <property type="match status" value="1"/>
</dbReference>
<evidence type="ECO:0000313" key="16">
    <source>
        <dbReference type="Proteomes" id="UP000594638"/>
    </source>
</evidence>
<dbReference type="InterPro" id="IPR000907">
    <property type="entry name" value="LipOase"/>
</dbReference>
<dbReference type="Gene3D" id="3.10.450.60">
    <property type="match status" value="1"/>
</dbReference>
<dbReference type="SUPFAM" id="SSF49723">
    <property type="entry name" value="Lipase/lipooxygenase domain (PLAT/LH2 domain)"/>
    <property type="match status" value="1"/>
</dbReference>
<feature type="region of interest" description="Disordered" evidence="12">
    <location>
        <begin position="235"/>
        <end position="264"/>
    </location>
</feature>
<dbReference type="Gene3D" id="4.10.372.10">
    <property type="entry name" value="Lipoxygenase-1, Domain 3"/>
    <property type="match status" value="1"/>
</dbReference>
<dbReference type="PRINTS" id="PR00468">
    <property type="entry name" value="PLTLPOXGNASE"/>
</dbReference>
<dbReference type="SMART" id="SM00308">
    <property type="entry name" value="LH2"/>
    <property type="match status" value="1"/>
</dbReference>
<dbReference type="InterPro" id="IPR036392">
    <property type="entry name" value="PLAT/LH2_dom_sf"/>
</dbReference>
<dbReference type="EMBL" id="CACTIH010007321">
    <property type="protein sequence ID" value="CAA3009575.1"/>
    <property type="molecule type" value="Genomic_DNA"/>
</dbReference>
<accession>A0A8S0TTV5</accession>
<dbReference type="Proteomes" id="UP000594638">
    <property type="component" value="Unassembled WGS sequence"/>
</dbReference>
<dbReference type="InterPro" id="IPR042057">
    <property type="entry name" value="Lipoxy_PLAT/LH2"/>
</dbReference>
<evidence type="ECO:0000256" key="7">
    <source>
        <dbReference type="ARBA" id="ARBA00022964"/>
    </source>
</evidence>
<dbReference type="GO" id="GO:0034440">
    <property type="term" value="P:lipid oxidation"/>
    <property type="evidence" value="ECO:0007669"/>
    <property type="project" value="InterPro"/>
</dbReference>
<dbReference type="Pfam" id="PF00305">
    <property type="entry name" value="Lipoxygenase"/>
    <property type="match status" value="1"/>
</dbReference>
<dbReference type="OrthoDB" id="407298at2759"/>
<keyword evidence="16" id="KW-1185">Reference proteome</keyword>
<evidence type="ECO:0000256" key="11">
    <source>
        <dbReference type="PROSITE-ProRule" id="PRU00152"/>
    </source>
</evidence>
<gene>
    <name evidence="15" type="ORF">OLEA9_A009273</name>
</gene>
<evidence type="ECO:0000313" key="15">
    <source>
        <dbReference type="EMBL" id="CAA3009575.1"/>
    </source>
</evidence>
<evidence type="ECO:0000256" key="4">
    <source>
        <dbReference type="ARBA" id="ARBA00022723"/>
    </source>
</evidence>
<evidence type="ECO:0000256" key="10">
    <source>
        <dbReference type="ARBA" id="ARBA00023160"/>
    </source>
</evidence>
<dbReference type="PANTHER" id="PTHR11771">
    <property type="entry name" value="LIPOXYGENASE"/>
    <property type="match status" value="1"/>
</dbReference>
<dbReference type="PROSITE" id="PS50095">
    <property type="entry name" value="PLAT"/>
    <property type="match status" value="1"/>
</dbReference>
<keyword evidence="9" id="KW-0443">Lipid metabolism</keyword>
<dbReference type="InterPro" id="IPR027433">
    <property type="entry name" value="Lipoxygenase_dom_3"/>
</dbReference>
<keyword evidence="10" id="KW-0275">Fatty acid biosynthesis</keyword>
<keyword evidence="7" id="KW-0223">Dioxygenase</keyword>
<protein>
    <submittedName>
        <fullName evidence="15">Probable linoleate 9S-lipoxygenase 5 isoform X2</fullName>
    </submittedName>
</protein>
<dbReference type="PROSITE" id="PS51393">
    <property type="entry name" value="LIPOXYGENASE_3"/>
    <property type="match status" value="1"/>
</dbReference>
<dbReference type="GO" id="GO:0046872">
    <property type="term" value="F:metal ion binding"/>
    <property type="evidence" value="ECO:0007669"/>
    <property type="project" value="UniProtKB-KW"/>
</dbReference>
<evidence type="ECO:0000256" key="3">
    <source>
        <dbReference type="ARBA" id="ARBA00022516"/>
    </source>
</evidence>
<evidence type="ECO:0000256" key="12">
    <source>
        <dbReference type="SAM" id="MobiDB-lite"/>
    </source>
</evidence>
<dbReference type="GO" id="GO:0016165">
    <property type="term" value="F:linoleate 13S-lipoxygenase activity"/>
    <property type="evidence" value="ECO:0007669"/>
    <property type="project" value="UniProtKB-ARBA"/>
</dbReference>
<evidence type="ECO:0000259" key="14">
    <source>
        <dbReference type="PROSITE" id="PS51393"/>
    </source>
</evidence>
<dbReference type="CDD" id="cd01751">
    <property type="entry name" value="PLAT_LH2"/>
    <property type="match status" value="1"/>
</dbReference>
<sequence>MGIFPPCSSLEMLEKLLGSVCGKTREEPKTEERKIRGTVLLMKKNVMEMTDVGASFLDRVHEIVGKGVTLQLISASHADPANGSRGKLGKEAYLEHWVTKFTSLSAKDDAMFNITFDWDESMGVPGAFIIRNHHHSQFYLKKVTLEDVPGHGQLQFVCNSWVYPAHRYKNDRVFFAYKTYLPCNTPEPLRAYREDELTNLRGDGSGTLKEWDRVYDYALYNDLGSPEKGQEYARPVLGDSKEFPYPRRGRTGREPNEKDPNSESQLPLLNLNIYVPRDERFSHVKFLDFIGYSFKSLGQVLIPEIEAVFDETINEFDNFQDVHKLYEGGIKLPDGHALKNTRECLPWESFKNLLHLDGGRPLQFPTPDIIKNDRTAWRTDEEFGREMLAGVNPVIIRRLQEFPPASKLDPKVYGNQNSSLTRDQIEKNMNGLTVEEVFRH</sequence>
<keyword evidence="6" id="KW-0276">Fatty acid metabolism</keyword>
<dbReference type="FunFam" id="4.10.372.10:FF:000001">
    <property type="entry name" value="Lipoxygenase"/>
    <property type="match status" value="1"/>
</dbReference>
<comment type="caution">
    <text evidence="15">The sequence shown here is derived from an EMBL/GenBank/DDBJ whole genome shotgun (WGS) entry which is preliminary data.</text>
</comment>
<dbReference type="InterPro" id="IPR001024">
    <property type="entry name" value="PLAT/LH2_dom"/>
</dbReference>
<comment type="subunit">
    <text evidence="2">Monomer.</text>
</comment>
<keyword evidence="3" id="KW-0444">Lipid biosynthesis</keyword>
<dbReference type="InterPro" id="IPR036226">
    <property type="entry name" value="LipOase_C_sf"/>
</dbReference>
<dbReference type="InterPro" id="IPR013819">
    <property type="entry name" value="LipOase_C"/>
</dbReference>
<keyword evidence="4" id="KW-0479">Metal-binding</keyword>
<evidence type="ECO:0000259" key="13">
    <source>
        <dbReference type="PROSITE" id="PS50095"/>
    </source>
</evidence>
<comment type="similarity">
    <text evidence="1">Belongs to the lipoxygenase family.</text>
</comment>
<evidence type="ECO:0000256" key="2">
    <source>
        <dbReference type="ARBA" id="ARBA00011245"/>
    </source>
</evidence>
<dbReference type="Gene3D" id="2.60.60.20">
    <property type="entry name" value="PLAT/LH2 domain"/>
    <property type="match status" value="1"/>
</dbReference>
<evidence type="ECO:0000256" key="5">
    <source>
        <dbReference type="ARBA" id="ARBA00022767"/>
    </source>
</evidence>
<comment type="caution">
    <text evidence="11">Lacks conserved residue(s) required for the propagation of feature annotation.</text>
</comment>
<evidence type="ECO:0000256" key="6">
    <source>
        <dbReference type="ARBA" id="ARBA00022832"/>
    </source>
</evidence>
<dbReference type="GO" id="GO:0031408">
    <property type="term" value="P:oxylipin biosynthetic process"/>
    <property type="evidence" value="ECO:0007669"/>
    <property type="project" value="UniProtKB-KW"/>
</dbReference>
<dbReference type="SUPFAM" id="SSF48484">
    <property type="entry name" value="Lipoxigenase"/>
    <property type="match status" value="1"/>
</dbReference>
<evidence type="ECO:0000256" key="1">
    <source>
        <dbReference type="ARBA" id="ARBA00009419"/>
    </source>
</evidence>
<proteinExistence type="inferred from homology"/>
<evidence type="ECO:0000256" key="8">
    <source>
        <dbReference type="ARBA" id="ARBA00023002"/>
    </source>
</evidence>
<dbReference type="Pfam" id="PF01477">
    <property type="entry name" value="PLAT"/>
    <property type="match status" value="1"/>
</dbReference>
<name>A0A8S0TTV5_OLEEU</name>
<organism evidence="15 16">
    <name type="scientific">Olea europaea subsp. europaea</name>
    <dbReference type="NCBI Taxonomy" id="158383"/>
    <lineage>
        <taxon>Eukaryota</taxon>
        <taxon>Viridiplantae</taxon>
        <taxon>Streptophyta</taxon>
        <taxon>Embryophyta</taxon>
        <taxon>Tracheophyta</taxon>
        <taxon>Spermatophyta</taxon>
        <taxon>Magnoliopsida</taxon>
        <taxon>eudicotyledons</taxon>
        <taxon>Gunneridae</taxon>
        <taxon>Pentapetalae</taxon>
        <taxon>asterids</taxon>
        <taxon>lamiids</taxon>
        <taxon>Lamiales</taxon>
        <taxon>Oleaceae</taxon>
        <taxon>Oleeae</taxon>
        <taxon>Olea</taxon>
    </lineage>
</organism>